<protein>
    <submittedName>
        <fullName evidence="2">Uncharacterized protein</fullName>
    </submittedName>
</protein>
<keyword evidence="1" id="KW-0812">Transmembrane</keyword>
<organism evidence="2 3">
    <name type="scientific">Rubus argutus</name>
    <name type="common">Southern blackberry</name>
    <dbReference type="NCBI Taxonomy" id="59490"/>
    <lineage>
        <taxon>Eukaryota</taxon>
        <taxon>Viridiplantae</taxon>
        <taxon>Streptophyta</taxon>
        <taxon>Embryophyta</taxon>
        <taxon>Tracheophyta</taxon>
        <taxon>Spermatophyta</taxon>
        <taxon>Magnoliopsida</taxon>
        <taxon>eudicotyledons</taxon>
        <taxon>Gunneridae</taxon>
        <taxon>Pentapetalae</taxon>
        <taxon>rosids</taxon>
        <taxon>fabids</taxon>
        <taxon>Rosales</taxon>
        <taxon>Rosaceae</taxon>
        <taxon>Rosoideae</taxon>
        <taxon>Rosoideae incertae sedis</taxon>
        <taxon>Rubus</taxon>
    </lineage>
</organism>
<proteinExistence type="predicted"/>
<keyword evidence="1" id="KW-1133">Transmembrane helix</keyword>
<evidence type="ECO:0000313" key="3">
    <source>
        <dbReference type="Proteomes" id="UP001457282"/>
    </source>
</evidence>
<keyword evidence="3" id="KW-1185">Reference proteome</keyword>
<accession>A0AAW1VIS2</accession>
<name>A0AAW1VIS2_RUBAR</name>
<reference evidence="2 3" key="1">
    <citation type="journal article" date="2023" name="G3 (Bethesda)">
        <title>A chromosome-length genome assembly and annotation of blackberry (Rubus argutus, cv. 'Hillquist').</title>
        <authorList>
            <person name="Bruna T."/>
            <person name="Aryal R."/>
            <person name="Dudchenko O."/>
            <person name="Sargent D.J."/>
            <person name="Mead D."/>
            <person name="Buti M."/>
            <person name="Cavallini A."/>
            <person name="Hytonen T."/>
            <person name="Andres J."/>
            <person name="Pham M."/>
            <person name="Weisz D."/>
            <person name="Mascagni F."/>
            <person name="Usai G."/>
            <person name="Natali L."/>
            <person name="Bassil N."/>
            <person name="Fernandez G.E."/>
            <person name="Lomsadze A."/>
            <person name="Armour M."/>
            <person name="Olukolu B."/>
            <person name="Poorten T."/>
            <person name="Britton C."/>
            <person name="Davik J."/>
            <person name="Ashrafi H."/>
            <person name="Aiden E.L."/>
            <person name="Borodovsky M."/>
            <person name="Worthington M."/>
        </authorList>
    </citation>
    <scope>NUCLEOTIDE SEQUENCE [LARGE SCALE GENOMIC DNA]</scope>
    <source>
        <strain evidence="2">PI 553951</strain>
    </source>
</reference>
<keyword evidence="1" id="KW-0472">Membrane</keyword>
<dbReference type="AlphaFoldDB" id="A0AAW1VIS2"/>
<feature type="transmembrane region" description="Helical" evidence="1">
    <location>
        <begin position="69"/>
        <end position="89"/>
    </location>
</feature>
<comment type="caution">
    <text evidence="2">The sequence shown here is derived from an EMBL/GenBank/DDBJ whole genome shotgun (WGS) entry which is preliminary data.</text>
</comment>
<evidence type="ECO:0000313" key="2">
    <source>
        <dbReference type="EMBL" id="KAK9901758.1"/>
    </source>
</evidence>
<gene>
    <name evidence="2" type="ORF">M0R45_002029</name>
</gene>
<sequence length="91" mass="9843">MAGQLRAAALLGREGATAAWFLRVVGDEVCGLGMDKTGIQIGLFMYQGSTGCDFCRLIWVLGDWFGFGILRSGDVMFGGGMGFWFLVIVRP</sequence>
<evidence type="ECO:0000256" key="1">
    <source>
        <dbReference type="SAM" id="Phobius"/>
    </source>
</evidence>
<dbReference type="EMBL" id="JBEDUW010000290">
    <property type="protein sequence ID" value="KAK9901758.1"/>
    <property type="molecule type" value="Genomic_DNA"/>
</dbReference>
<dbReference type="Proteomes" id="UP001457282">
    <property type="component" value="Unassembled WGS sequence"/>
</dbReference>